<comment type="catalytic activity">
    <reaction evidence="5">
        <text>glucuronate acceptor + UDP-alpha-D-glucuronate = acceptor beta-D-glucuronoside + UDP + H(+)</text>
        <dbReference type="Rhea" id="RHEA:21032"/>
        <dbReference type="ChEBI" id="CHEBI:15378"/>
        <dbReference type="ChEBI" id="CHEBI:58052"/>
        <dbReference type="ChEBI" id="CHEBI:58223"/>
        <dbReference type="ChEBI" id="CHEBI:132367"/>
        <dbReference type="ChEBI" id="CHEBI:132368"/>
        <dbReference type="EC" id="2.4.1.17"/>
    </reaction>
</comment>
<evidence type="ECO:0000256" key="2">
    <source>
        <dbReference type="ARBA" id="ARBA00022676"/>
    </source>
</evidence>
<dbReference type="Pfam" id="PF00201">
    <property type="entry name" value="UDPGT"/>
    <property type="match status" value="1"/>
</dbReference>
<organism evidence="6 7">
    <name type="scientific">Dendroctonus ponderosae</name>
    <name type="common">Mountain pine beetle</name>
    <dbReference type="NCBI Taxonomy" id="77166"/>
    <lineage>
        <taxon>Eukaryota</taxon>
        <taxon>Metazoa</taxon>
        <taxon>Ecdysozoa</taxon>
        <taxon>Arthropoda</taxon>
        <taxon>Hexapoda</taxon>
        <taxon>Insecta</taxon>
        <taxon>Pterygota</taxon>
        <taxon>Neoptera</taxon>
        <taxon>Endopterygota</taxon>
        <taxon>Coleoptera</taxon>
        <taxon>Polyphaga</taxon>
        <taxon>Cucujiformia</taxon>
        <taxon>Curculionidae</taxon>
        <taxon>Scolytinae</taxon>
        <taxon>Dendroctonus</taxon>
    </lineage>
</organism>
<evidence type="ECO:0000256" key="3">
    <source>
        <dbReference type="ARBA" id="ARBA00022679"/>
    </source>
</evidence>
<dbReference type="InterPro" id="IPR002213">
    <property type="entry name" value="UDP_glucos_trans"/>
</dbReference>
<comment type="similarity">
    <text evidence="1 4">Belongs to the UDP-glycosyltransferase family.</text>
</comment>
<dbReference type="PROSITE" id="PS00375">
    <property type="entry name" value="UDPGT"/>
    <property type="match status" value="1"/>
</dbReference>
<dbReference type="KEGG" id="dpa:109545142"/>
<comment type="subcellular location">
    <subcellularLocation>
        <location evidence="5">Membrane</location>
        <topology evidence="5">Single-pass membrane protein</topology>
    </subcellularLocation>
</comment>
<evidence type="ECO:0000256" key="5">
    <source>
        <dbReference type="RuleBase" id="RU362059"/>
    </source>
</evidence>
<keyword evidence="3 4" id="KW-0808">Transferase</keyword>
<evidence type="ECO:0000256" key="1">
    <source>
        <dbReference type="ARBA" id="ARBA00009995"/>
    </source>
</evidence>
<keyword evidence="5" id="KW-0812">Transmembrane</keyword>
<keyword evidence="2 4" id="KW-0328">Glycosyltransferase</keyword>
<keyword evidence="5" id="KW-0472">Membrane</keyword>
<evidence type="ECO:0000313" key="7">
    <source>
        <dbReference type="Proteomes" id="UP000019118"/>
    </source>
</evidence>
<dbReference type="GO" id="GO:0015020">
    <property type="term" value="F:glucuronosyltransferase activity"/>
    <property type="evidence" value="ECO:0007669"/>
    <property type="project" value="UniProtKB-EC"/>
</dbReference>
<dbReference type="FunFam" id="3.40.50.2000:FF:000050">
    <property type="entry name" value="UDP-glucuronosyltransferase"/>
    <property type="match status" value="1"/>
</dbReference>
<dbReference type="GeneID" id="109545142"/>
<name>A0AAR5QDA5_DENPD</name>
<evidence type="ECO:0000313" key="6">
    <source>
        <dbReference type="EnsemblMetazoa" id="XP_019771209.1"/>
    </source>
</evidence>
<dbReference type="GO" id="GO:0016020">
    <property type="term" value="C:membrane"/>
    <property type="evidence" value="ECO:0007669"/>
    <property type="project" value="UniProtKB-SubCell"/>
</dbReference>
<dbReference type="Proteomes" id="UP000019118">
    <property type="component" value="Unassembled WGS sequence"/>
</dbReference>
<dbReference type="EC" id="2.4.1.17" evidence="5"/>
<feature type="transmembrane region" description="Helical" evidence="5">
    <location>
        <begin position="477"/>
        <end position="504"/>
    </location>
</feature>
<dbReference type="EnsemblMetazoa" id="XM_019915650.1">
    <property type="protein sequence ID" value="XP_019771209.1"/>
    <property type="gene ID" value="LOC109545142"/>
</dbReference>
<dbReference type="InterPro" id="IPR035595">
    <property type="entry name" value="UDP_glycos_trans_CS"/>
</dbReference>
<dbReference type="InterPro" id="IPR050271">
    <property type="entry name" value="UDP-glycosyltransferase"/>
</dbReference>
<protein>
    <recommendedName>
        <fullName evidence="5">UDP-glucuronosyltransferase</fullName>
        <ecNumber evidence="5">2.4.1.17</ecNumber>
    </recommendedName>
</protein>
<evidence type="ECO:0000256" key="4">
    <source>
        <dbReference type="RuleBase" id="RU003718"/>
    </source>
</evidence>
<dbReference type="CDD" id="cd03784">
    <property type="entry name" value="GT1_Gtf-like"/>
    <property type="match status" value="1"/>
</dbReference>
<dbReference type="SUPFAM" id="SSF53756">
    <property type="entry name" value="UDP-Glycosyltransferase/glycogen phosphorylase"/>
    <property type="match status" value="1"/>
</dbReference>
<dbReference type="PANTHER" id="PTHR48043">
    <property type="entry name" value="EG:EG0003.4 PROTEIN-RELATED"/>
    <property type="match status" value="1"/>
</dbReference>
<reference evidence="7" key="1">
    <citation type="journal article" date="2013" name="Genome Biol.">
        <title>Draft genome of the mountain pine beetle, Dendroctonus ponderosae Hopkins, a major forest pest.</title>
        <authorList>
            <person name="Keeling C.I."/>
            <person name="Yuen M.M."/>
            <person name="Liao N.Y."/>
            <person name="Docking T.R."/>
            <person name="Chan S.K."/>
            <person name="Taylor G.A."/>
            <person name="Palmquist D.L."/>
            <person name="Jackman S.D."/>
            <person name="Nguyen A."/>
            <person name="Li M."/>
            <person name="Henderson H."/>
            <person name="Janes J.K."/>
            <person name="Zhao Y."/>
            <person name="Pandoh P."/>
            <person name="Moore R."/>
            <person name="Sperling F.A."/>
            <person name="Huber D.P."/>
            <person name="Birol I."/>
            <person name="Jones S.J."/>
            <person name="Bohlmann J."/>
        </authorList>
    </citation>
    <scope>NUCLEOTIDE SEQUENCE</scope>
</reference>
<accession>A0AAR5QDA5</accession>
<sequence>MKKIDEFGLCIFIIVAVISPLTLSARILCVFQMPAVSHQATFKPISRTLSLRGHEVIAVTPHPINDPALINLTEIDTSRSTYEIISKHGFEFFMSKELTVQSKIRKIFAMYNEFAEAILGNQQFREIYTDENQKFDLIIAQIYVSPIMFGLSEKLKAPVIGVSSMGGWSGTHVAAGNHNPPSLYSEMFLHYNGDLTFVERIKSTLYYIWSRLYVYFIAMPKWDAIMRKYLGQDLPYLADIERNVSALFLNINPILYTPRPMVPTVVPLSFMHIQPPKELPEDIATELESPQNGVVYFSLGSNVKSVNIPEKIRSLLMKAFAELPYKVLWKFENEELLGKPKNVVIRKWLPQQDILAHPNVKVFISQCGLQSTEEAIDREIPMVGIPFIADQEMNSKRLAAWGVLRHIDYLNTTKEELVETIIDVAENPSYREKMQGLRRLMQDEPWTGIQKAVWWAEYVIRHKGTKHLKSPTVDIEWYKYLLFDVFAVLIGAPIAVLIIIIKLARNTTGKTKNKSKTQ</sequence>
<keyword evidence="7" id="KW-1185">Reference proteome</keyword>
<dbReference type="Gene3D" id="3.40.50.2000">
    <property type="entry name" value="Glycogen Phosphorylase B"/>
    <property type="match status" value="1"/>
</dbReference>
<reference evidence="6" key="2">
    <citation type="submission" date="2024-08" db="UniProtKB">
        <authorList>
            <consortium name="EnsemblMetazoa"/>
        </authorList>
    </citation>
    <scope>IDENTIFICATION</scope>
</reference>
<proteinExistence type="inferred from homology"/>
<dbReference type="PANTHER" id="PTHR48043:SF159">
    <property type="entry name" value="EG:EG0003.4 PROTEIN-RELATED"/>
    <property type="match status" value="1"/>
</dbReference>
<dbReference type="AlphaFoldDB" id="A0AAR5QDA5"/>
<keyword evidence="5" id="KW-1133">Transmembrane helix</keyword>